<gene>
    <name evidence="2" type="ORF">Stube_49240</name>
</gene>
<sequence length="68" mass="6844">MKEEFSASVCCAWDAVRITVENGAEGADGAGGVGLDASKTDLRGPGVGPLLGFESLGEDGNRPAPLSH</sequence>
<proteinExistence type="predicted"/>
<evidence type="ECO:0000256" key="1">
    <source>
        <dbReference type="SAM" id="MobiDB-lite"/>
    </source>
</evidence>
<accession>A0A640UZZ4</accession>
<name>A0A640UZZ4_9ACTN</name>
<feature type="region of interest" description="Disordered" evidence="1">
    <location>
        <begin position="49"/>
        <end position="68"/>
    </location>
</feature>
<organism evidence="2 3">
    <name type="scientific">Streptomyces tubercidicus</name>
    <dbReference type="NCBI Taxonomy" id="47759"/>
    <lineage>
        <taxon>Bacteria</taxon>
        <taxon>Bacillati</taxon>
        <taxon>Actinomycetota</taxon>
        <taxon>Actinomycetes</taxon>
        <taxon>Kitasatosporales</taxon>
        <taxon>Streptomycetaceae</taxon>
        <taxon>Streptomyces</taxon>
    </lineage>
</organism>
<dbReference type="EMBL" id="BLIR01000001">
    <property type="protein sequence ID" value="GFE40251.1"/>
    <property type="molecule type" value="Genomic_DNA"/>
</dbReference>
<dbReference type="AlphaFoldDB" id="A0A640UZZ4"/>
<evidence type="ECO:0000313" key="2">
    <source>
        <dbReference type="EMBL" id="GFE40251.1"/>
    </source>
</evidence>
<keyword evidence="3" id="KW-1185">Reference proteome</keyword>
<protein>
    <submittedName>
        <fullName evidence="2">Uncharacterized protein</fullName>
    </submittedName>
</protein>
<reference evidence="2 3" key="1">
    <citation type="submission" date="2019-12" db="EMBL/GenBank/DDBJ databases">
        <title>Whole genome shotgun sequence of Streptomyces tubercidicus NBRC 13090.</title>
        <authorList>
            <person name="Ichikawa N."/>
            <person name="Kimura A."/>
            <person name="Kitahashi Y."/>
            <person name="Komaki H."/>
            <person name="Tamura T."/>
        </authorList>
    </citation>
    <scope>NUCLEOTIDE SEQUENCE [LARGE SCALE GENOMIC DNA]</scope>
    <source>
        <strain evidence="2 3">NBRC 13090</strain>
    </source>
</reference>
<dbReference type="Proteomes" id="UP000431826">
    <property type="component" value="Unassembled WGS sequence"/>
</dbReference>
<evidence type="ECO:0000313" key="3">
    <source>
        <dbReference type="Proteomes" id="UP000431826"/>
    </source>
</evidence>
<comment type="caution">
    <text evidence="2">The sequence shown here is derived from an EMBL/GenBank/DDBJ whole genome shotgun (WGS) entry which is preliminary data.</text>
</comment>